<dbReference type="Gene3D" id="3.90.79.10">
    <property type="entry name" value="Nucleoside Triphosphate Pyrophosphohydrolase"/>
    <property type="match status" value="1"/>
</dbReference>
<dbReference type="PROSITE" id="PS00893">
    <property type="entry name" value="NUDIX_BOX"/>
    <property type="match status" value="1"/>
</dbReference>
<evidence type="ECO:0000259" key="3">
    <source>
        <dbReference type="PROSITE" id="PS51462"/>
    </source>
</evidence>
<reference evidence="4 5" key="1">
    <citation type="submission" date="2019-05" db="EMBL/GenBank/DDBJ databases">
        <authorList>
            <consortium name="Pathogen Informatics"/>
        </authorList>
    </citation>
    <scope>NUCLEOTIDE SEQUENCE [LARGE SCALE GENOMIC DNA]</scope>
    <source>
        <strain evidence="4 5">NCTC11429</strain>
    </source>
</reference>
<accession>A0A4U9VVV1</accession>
<dbReference type="PANTHER" id="PTHR43046">
    <property type="entry name" value="GDP-MANNOSE MANNOSYL HYDROLASE"/>
    <property type="match status" value="1"/>
</dbReference>
<dbReference type="InterPro" id="IPR000086">
    <property type="entry name" value="NUDIX_hydrolase_dom"/>
</dbReference>
<dbReference type="STRING" id="1123265.GCA_000686625_01279"/>
<evidence type="ECO:0000256" key="1">
    <source>
        <dbReference type="ARBA" id="ARBA00001946"/>
    </source>
</evidence>
<dbReference type="EMBL" id="LR590484">
    <property type="protein sequence ID" value="VTR47831.1"/>
    <property type="molecule type" value="Genomic_DNA"/>
</dbReference>
<organism evidence="4 5">
    <name type="scientific">Sphingobacterium thalpophilum</name>
    <dbReference type="NCBI Taxonomy" id="259"/>
    <lineage>
        <taxon>Bacteria</taxon>
        <taxon>Pseudomonadati</taxon>
        <taxon>Bacteroidota</taxon>
        <taxon>Sphingobacteriia</taxon>
        <taxon>Sphingobacteriales</taxon>
        <taxon>Sphingobacteriaceae</taxon>
        <taxon>Sphingobacterium</taxon>
    </lineage>
</organism>
<protein>
    <submittedName>
        <fullName evidence="4">Nucleoside triphosphatase YtkD</fullName>
    </submittedName>
</protein>
<proteinExistence type="predicted"/>
<evidence type="ECO:0000256" key="2">
    <source>
        <dbReference type="ARBA" id="ARBA00022801"/>
    </source>
</evidence>
<dbReference type="PROSITE" id="PS51462">
    <property type="entry name" value="NUDIX"/>
    <property type="match status" value="1"/>
</dbReference>
<sequence>MENRIIDKVALIHIANKKVLSTRSKSKNKLYFPGGKRENNESDLECLKREITEELNVDIVESTVKFFGFFEAPADGHEIGVTVQMLCYLADFTGILETANEIESFEWITYKDKNRTSAVDHLILDKLKSMNLID</sequence>
<dbReference type="GO" id="GO:0016787">
    <property type="term" value="F:hydrolase activity"/>
    <property type="evidence" value="ECO:0007669"/>
    <property type="project" value="UniProtKB-KW"/>
</dbReference>
<comment type="cofactor">
    <cofactor evidence="1">
        <name>Mg(2+)</name>
        <dbReference type="ChEBI" id="CHEBI:18420"/>
    </cofactor>
</comment>
<dbReference type="AlphaFoldDB" id="A0A4U9VVV1"/>
<dbReference type="Proteomes" id="UP000308196">
    <property type="component" value="Chromosome"/>
</dbReference>
<dbReference type="RefSeq" id="WP_037532438.1">
    <property type="nucleotide sequence ID" value="NZ_CP141191.1"/>
</dbReference>
<evidence type="ECO:0000313" key="4">
    <source>
        <dbReference type="EMBL" id="VTR47831.1"/>
    </source>
</evidence>
<keyword evidence="2" id="KW-0378">Hydrolase</keyword>
<dbReference type="GeneID" id="78464247"/>
<evidence type="ECO:0000313" key="5">
    <source>
        <dbReference type="Proteomes" id="UP000308196"/>
    </source>
</evidence>
<feature type="domain" description="Nudix hydrolase" evidence="3">
    <location>
        <begin position="3"/>
        <end position="132"/>
    </location>
</feature>
<gene>
    <name evidence="4" type="ORF">NCTC11429_03585</name>
</gene>
<dbReference type="CDD" id="cd04690">
    <property type="entry name" value="NUDIX_Hydrolase"/>
    <property type="match status" value="1"/>
</dbReference>
<dbReference type="Pfam" id="PF00293">
    <property type="entry name" value="NUDIX"/>
    <property type="match status" value="1"/>
</dbReference>
<dbReference type="SUPFAM" id="SSF55811">
    <property type="entry name" value="Nudix"/>
    <property type="match status" value="1"/>
</dbReference>
<name>A0A4U9VVV1_9SPHI</name>
<dbReference type="PANTHER" id="PTHR43046:SF2">
    <property type="entry name" value="8-OXO-DGTP DIPHOSPHATASE-RELATED"/>
    <property type="match status" value="1"/>
</dbReference>
<dbReference type="InterPro" id="IPR015797">
    <property type="entry name" value="NUDIX_hydrolase-like_dom_sf"/>
</dbReference>
<dbReference type="InterPro" id="IPR020084">
    <property type="entry name" value="NUDIX_hydrolase_CS"/>
</dbReference>
<dbReference type="KEGG" id="stha:NCTC11429_03585"/>